<evidence type="ECO:0000313" key="2">
    <source>
        <dbReference type="EMBL" id="MYZ48326.1"/>
    </source>
</evidence>
<evidence type="ECO:0000259" key="1">
    <source>
        <dbReference type="Pfam" id="PF07486"/>
    </source>
</evidence>
<reference evidence="2" key="1">
    <citation type="submission" date="2019-03" db="EMBL/GenBank/DDBJ databases">
        <title>Afifella sp. nov., isolated from activated sludge.</title>
        <authorList>
            <person name="Li Q."/>
            <person name="Liu Y."/>
        </authorList>
    </citation>
    <scope>NUCLEOTIDE SEQUENCE</scope>
    <source>
        <strain evidence="2">L72</strain>
    </source>
</reference>
<dbReference type="Pfam" id="PF07486">
    <property type="entry name" value="Hydrolase_2"/>
    <property type="match status" value="1"/>
</dbReference>
<protein>
    <submittedName>
        <fullName evidence="2">Cell wall hydrolase</fullName>
    </submittedName>
</protein>
<evidence type="ECO:0000313" key="3">
    <source>
        <dbReference type="Proteomes" id="UP000773614"/>
    </source>
</evidence>
<gene>
    <name evidence="2" type="ORF">E4O86_11460</name>
</gene>
<dbReference type="Proteomes" id="UP000773614">
    <property type="component" value="Unassembled WGS sequence"/>
</dbReference>
<name>A0A964T4G1_9HYPH</name>
<keyword evidence="3" id="KW-1185">Reference proteome</keyword>
<dbReference type="InterPro" id="IPR011105">
    <property type="entry name" value="Cell_wall_hydrolase_SleB"/>
</dbReference>
<keyword evidence="2" id="KW-0378">Hydrolase</keyword>
<sequence length="335" mass="36689">MALASRHEASFAFTSDAEAALGTPGPAAGSDPIVNRAGKSDLLMSRIREPKAVRTIPASGTVWRLDDIFSAYEEADLPKVAFAAIGDAETLMAAYSAFRPLIAPGPILVAGGPIPRPGDDGPAAFAPGTWASPTLVAYAPEERGIEAPFDAVMNGQARVEEPETEVEPEPKPPTLLGWLKNRFRSRHAWADNPLPDSVFDDSEQDCLARAIYFEARGESQLGQAAVAQVVLNRVKNPTYPESVCGVVYQNQNWRGRCQFSFACDGIKDRIRSPFAWLRAKKIARDVTNGKVWLDEIADSTHYHADYVKPRWARAMKKVDTIGRHVFYRTYGGGWS</sequence>
<dbReference type="InterPro" id="IPR042047">
    <property type="entry name" value="SleB_dom1"/>
</dbReference>
<accession>A0A964T4G1</accession>
<dbReference type="Gene3D" id="1.10.10.2520">
    <property type="entry name" value="Cell wall hydrolase SleB, domain 1"/>
    <property type="match status" value="1"/>
</dbReference>
<organism evidence="2 3">
    <name type="scientific">Propylenella binzhouense</name>
    <dbReference type="NCBI Taxonomy" id="2555902"/>
    <lineage>
        <taxon>Bacteria</taxon>
        <taxon>Pseudomonadati</taxon>
        <taxon>Pseudomonadota</taxon>
        <taxon>Alphaproteobacteria</taxon>
        <taxon>Hyphomicrobiales</taxon>
        <taxon>Propylenellaceae</taxon>
        <taxon>Propylenella</taxon>
    </lineage>
</organism>
<feature type="domain" description="Cell wall hydrolase SleB" evidence="1">
    <location>
        <begin position="217"/>
        <end position="327"/>
    </location>
</feature>
<dbReference type="GO" id="GO:0016787">
    <property type="term" value="F:hydrolase activity"/>
    <property type="evidence" value="ECO:0007669"/>
    <property type="project" value="UniProtKB-KW"/>
</dbReference>
<comment type="caution">
    <text evidence="2">The sequence shown here is derived from an EMBL/GenBank/DDBJ whole genome shotgun (WGS) entry which is preliminary data.</text>
</comment>
<dbReference type="EMBL" id="SPKJ01000034">
    <property type="protein sequence ID" value="MYZ48326.1"/>
    <property type="molecule type" value="Genomic_DNA"/>
</dbReference>
<dbReference type="AlphaFoldDB" id="A0A964T4G1"/>
<proteinExistence type="predicted"/>
<dbReference type="OrthoDB" id="9785345at2"/>